<accession>A0A6J4M1K9</accession>
<dbReference type="AlphaFoldDB" id="A0A6J4M1K9"/>
<organism evidence="1">
    <name type="scientific">uncultured Leptolyngbya sp</name>
    <dbReference type="NCBI Taxonomy" id="332963"/>
    <lineage>
        <taxon>Bacteria</taxon>
        <taxon>Bacillati</taxon>
        <taxon>Cyanobacteriota</taxon>
        <taxon>Cyanophyceae</taxon>
        <taxon>Leptolyngbyales</taxon>
        <taxon>Leptolyngbyaceae</taxon>
        <taxon>Leptolyngbya group</taxon>
        <taxon>Leptolyngbya</taxon>
        <taxon>environmental samples</taxon>
    </lineage>
</organism>
<name>A0A6J4M1K9_9CYAN</name>
<protein>
    <submittedName>
        <fullName evidence="1">Uncharacterized protein</fullName>
    </submittedName>
</protein>
<evidence type="ECO:0000313" key="1">
    <source>
        <dbReference type="EMBL" id="CAA9347602.1"/>
    </source>
</evidence>
<gene>
    <name evidence="1" type="ORF">AVDCRST_MAG94-2619</name>
</gene>
<sequence length="48" mass="5151">MLASGLQANTWRFCSLVSRCNGEGPIDAVCPTDEYLIVGATPPRLTLI</sequence>
<reference evidence="1" key="1">
    <citation type="submission" date="2020-02" db="EMBL/GenBank/DDBJ databases">
        <authorList>
            <person name="Meier V. D."/>
        </authorList>
    </citation>
    <scope>NUCLEOTIDE SEQUENCE</scope>
    <source>
        <strain evidence="1">AVDCRST_MAG94</strain>
    </source>
</reference>
<proteinExistence type="predicted"/>
<dbReference type="EMBL" id="CADCTY010000916">
    <property type="protein sequence ID" value="CAA9347602.1"/>
    <property type="molecule type" value="Genomic_DNA"/>
</dbReference>